<gene>
    <name evidence="18" type="ORF">LX83_000467</name>
</gene>
<dbReference type="EC" id="5.3.3.1" evidence="11"/>
<evidence type="ECO:0000256" key="4">
    <source>
        <dbReference type="ARBA" id="ARBA00022630"/>
    </source>
</evidence>
<keyword evidence="5" id="KW-0274">FAD</keyword>
<evidence type="ECO:0000256" key="5">
    <source>
        <dbReference type="ARBA" id="ARBA00022827"/>
    </source>
</evidence>
<feature type="chain" id="PRO_5041910382" description="Cholesterol oxidase" evidence="16">
    <location>
        <begin position="30"/>
        <end position="578"/>
    </location>
</feature>
<name>A0AAE3KE74_9PSEU</name>
<evidence type="ECO:0000256" key="15">
    <source>
        <dbReference type="ARBA" id="ARBA00049778"/>
    </source>
</evidence>
<feature type="signal peptide" evidence="16">
    <location>
        <begin position="1"/>
        <end position="29"/>
    </location>
</feature>
<evidence type="ECO:0000256" key="3">
    <source>
        <dbReference type="ARBA" id="ARBA00022548"/>
    </source>
</evidence>
<keyword evidence="16" id="KW-0732">Signal</keyword>
<comment type="cofactor">
    <cofactor evidence="1">
        <name>FAD</name>
        <dbReference type="ChEBI" id="CHEBI:57692"/>
    </cofactor>
</comment>
<keyword evidence="9" id="KW-0753">Steroid metabolism</keyword>
<dbReference type="Pfam" id="PF22500">
    <property type="entry name" value="GMC_oxred_C_1st"/>
    <property type="match status" value="1"/>
</dbReference>
<organism evidence="18 19">
    <name type="scientific">Goodfellowiella coeruleoviolacea</name>
    <dbReference type="NCBI Taxonomy" id="334858"/>
    <lineage>
        <taxon>Bacteria</taxon>
        <taxon>Bacillati</taxon>
        <taxon>Actinomycetota</taxon>
        <taxon>Actinomycetes</taxon>
        <taxon>Pseudonocardiales</taxon>
        <taxon>Pseudonocardiaceae</taxon>
        <taxon>Goodfellowiella</taxon>
    </lineage>
</organism>
<comment type="pathway">
    <text evidence="12">Steroid metabolism; cholesterol degradation.</text>
</comment>
<dbReference type="Pfam" id="PF05199">
    <property type="entry name" value="GMC_oxred_C"/>
    <property type="match status" value="1"/>
</dbReference>
<accession>A0AAE3KE74</accession>
<keyword evidence="3" id="KW-0153">Cholesterol metabolism</keyword>
<evidence type="ECO:0000259" key="17">
    <source>
        <dbReference type="Pfam" id="PF05199"/>
    </source>
</evidence>
<evidence type="ECO:0000256" key="13">
    <source>
        <dbReference type="ARBA" id="ARBA00049723"/>
    </source>
</evidence>
<dbReference type="AlphaFoldDB" id="A0AAE3KE74"/>
<dbReference type="PROSITE" id="PS51318">
    <property type="entry name" value="TAT"/>
    <property type="match status" value="1"/>
</dbReference>
<keyword evidence="6" id="KW-0560">Oxidoreductase</keyword>
<protein>
    <recommendedName>
        <fullName evidence="14">Cholesterol oxidase</fullName>
        <ecNumber evidence="13">1.1.3.6</ecNumber>
        <ecNumber evidence="11">5.3.3.1</ecNumber>
    </recommendedName>
    <alternativeName>
        <fullName evidence="15">Cholesterol isomerase</fullName>
    </alternativeName>
</protein>
<evidence type="ECO:0000313" key="19">
    <source>
        <dbReference type="Proteomes" id="UP001206128"/>
    </source>
</evidence>
<dbReference type="SUPFAM" id="SSF54373">
    <property type="entry name" value="FAD-linked reductases, C-terminal domain"/>
    <property type="match status" value="1"/>
</dbReference>
<dbReference type="SUPFAM" id="SSF51905">
    <property type="entry name" value="FAD/NAD(P)-binding domain"/>
    <property type="match status" value="1"/>
</dbReference>
<evidence type="ECO:0000256" key="9">
    <source>
        <dbReference type="ARBA" id="ARBA00023221"/>
    </source>
</evidence>
<dbReference type="InterPro" id="IPR052542">
    <property type="entry name" value="Cholesterol_Oxidase"/>
</dbReference>
<proteinExistence type="inferred from homology"/>
<feature type="domain" description="Glucose-methanol-choline oxidoreductase C-terminal" evidence="17">
    <location>
        <begin position="512"/>
        <end position="562"/>
    </location>
</feature>
<dbReference type="InterPro" id="IPR019546">
    <property type="entry name" value="TAT_signal_bac_arc"/>
</dbReference>
<evidence type="ECO:0000256" key="6">
    <source>
        <dbReference type="ARBA" id="ARBA00023002"/>
    </source>
</evidence>
<dbReference type="InterPro" id="IPR006311">
    <property type="entry name" value="TAT_signal"/>
</dbReference>
<dbReference type="GO" id="GO:0008203">
    <property type="term" value="P:cholesterol metabolic process"/>
    <property type="evidence" value="ECO:0007669"/>
    <property type="project" value="UniProtKB-KW"/>
</dbReference>
<dbReference type="GO" id="GO:0004769">
    <property type="term" value="F:steroid Delta-isomerase activity"/>
    <property type="evidence" value="ECO:0007669"/>
    <property type="project" value="UniProtKB-EC"/>
</dbReference>
<dbReference type="NCBIfam" id="TIGR01409">
    <property type="entry name" value="TAT_signal_seq"/>
    <property type="match status" value="1"/>
</dbReference>
<evidence type="ECO:0000256" key="7">
    <source>
        <dbReference type="ARBA" id="ARBA00023098"/>
    </source>
</evidence>
<evidence type="ECO:0000256" key="2">
    <source>
        <dbReference type="ARBA" id="ARBA00010790"/>
    </source>
</evidence>
<keyword evidence="8" id="KW-1207">Sterol metabolism</keyword>
<dbReference type="InterPro" id="IPR007867">
    <property type="entry name" value="GMC_OxRtase_C"/>
</dbReference>
<sequence length="578" mass="60496">MATLISRRGFLGTATAAAAAVGTAAPATAAATGRSTVDTVRERHRAVVVGTGFGGAVTAFRLAEAGVPAVVLERGRRWPVTPDGDTFPPVLRPDRRSSWLTPHPVYPGQPPVLYRPYVGLFEKVVGHNISVICGAGVGGGSLVYGGVMIRPPREVFTRVVPASVDFDELDRVHYPRVAGRIGIGTIPDDVLAHERYWSSRLFLDQAARAGLPTQRLTVAVDWNLVRAELQGRARPAASVGEYLNGLNGGARPSVDRNYLAWAEASGRVEVRPLHVVTGLGRDGQGRYVVRCDQINEDGEVLLHRELTADAVFLAAGSMGTTRLLVRARDTGALPGLPEDVGRHWGNNGDQIYFRALVPEPTGAHQGGPICVAVVDWNTPDGPVVIQHGPAPFPIDAHAMAVPGFGLAEPRGRFEYSPVTDRVTLHWPAGSDRAAQQGVRAVLRQLVSRTGGPVGVIGAELTGLLDLAAGGLAQALARLPGGSSVLGPLGGLLGLAAAAPAGLIDYSGLDPVTFHPLGGAVIGAVCDDRGRVHDHPGLYVVDGSLLPGSTGACNPAWTIAALAERAMDDVLTRDVGAVF</sequence>
<evidence type="ECO:0000256" key="14">
    <source>
        <dbReference type="ARBA" id="ARBA00049744"/>
    </source>
</evidence>
<keyword evidence="19" id="KW-1185">Reference proteome</keyword>
<keyword evidence="10" id="KW-0413">Isomerase</keyword>
<comment type="similarity">
    <text evidence="2">Belongs to the GMC oxidoreductase family.</text>
</comment>
<dbReference type="PANTHER" id="PTHR47470">
    <property type="entry name" value="CHOLESTEROL OXIDASE"/>
    <property type="match status" value="1"/>
</dbReference>
<keyword evidence="4" id="KW-0285">Flavoprotein</keyword>
<evidence type="ECO:0000256" key="10">
    <source>
        <dbReference type="ARBA" id="ARBA00023235"/>
    </source>
</evidence>
<dbReference type="EMBL" id="JAMTCK010000001">
    <property type="protein sequence ID" value="MCP2163627.1"/>
    <property type="molecule type" value="Genomic_DNA"/>
</dbReference>
<dbReference type="Proteomes" id="UP001206128">
    <property type="component" value="Unassembled WGS sequence"/>
</dbReference>
<evidence type="ECO:0000256" key="8">
    <source>
        <dbReference type="ARBA" id="ARBA00023166"/>
    </source>
</evidence>
<evidence type="ECO:0000256" key="1">
    <source>
        <dbReference type="ARBA" id="ARBA00001974"/>
    </source>
</evidence>
<dbReference type="GO" id="GO:0016995">
    <property type="term" value="F:cholesterol oxidase activity"/>
    <property type="evidence" value="ECO:0007669"/>
    <property type="project" value="UniProtKB-EC"/>
</dbReference>
<dbReference type="PANTHER" id="PTHR47470:SF1">
    <property type="entry name" value="FAD-DEPENDENT OXIDOREDUCTASE 2 FAD BINDING DOMAIN-CONTAINING PROTEIN"/>
    <property type="match status" value="1"/>
</dbReference>
<dbReference type="InterPro" id="IPR036188">
    <property type="entry name" value="FAD/NAD-bd_sf"/>
</dbReference>
<evidence type="ECO:0000256" key="16">
    <source>
        <dbReference type="SAM" id="SignalP"/>
    </source>
</evidence>
<dbReference type="EC" id="1.1.3.6" evidence="13"/>
<comment type="caution">
    <text evidence="18">The sequence shown here is derived from an EMBL/GenBank/DDBJ whole genome shotgun (WGS) entry which is preliminary data.</text>
</comment>
<reference evidence="18" key="1">
    <citation type="submission" date="2022-06" db="EMBL/GenBank/DDBJ databases">
        <title>Genomic Encyclopedia of Archaeal and Bacterial Type Strains, Phase II (KMG-II): from individual species to whole genera.</title>
        <authorList>
            <person name="Goeker M."/>
        </authorList>
    </citation>
    <scope>NUCLEOTIDE SEQUENCE</scope>
    <source>
        <strain evidence="18">DSM 43935</strain>
    </source>
</reference>
<evidence type="ECO:0000313" key="18">
    <source>
        <dbReference type="EMBL" id="MCP2163627.1"/>
    </source>
</evidence>
<evidence type="ECO:0000256" key="11">
    <source>
        <dbReference type="ARBA" id="ARBA00038856"/>
    </source>
</evidence>
<dbReference type="Gene3D" id="3.30.410.10">
    <property type="entry name" value="Cholesterol Oxidase, domain 2"/>
    <property type="match status" value="1"/>
</dbReference>
<dbReference type="Gene3D" id="3.50.50.60">
    <property type="entry name" value="FAD/NAD(P)-binding domain"/>
    <property type="match status" value="2"/>
</dbReference>
<dbReference type="RefSeq" id="WP_253766436.1">
    <property type="nucleotide sequence ID" value="NZ_JAMTCK010000001.1"/>
</dbReference>
<keyword evidence="7" id="KW-0443">Lipid metabolism</keyword>
<evidence type="ECO:0000256" key="12">
    <source>
        <dbReference type="ARBA" id="ARBA00049645"/>
    </source>
</evidence>